<keyword evidence="2" id="KW-0732">Signal</keyword>
<feature type="region of interest" description="Disordered" evidence="1">
    <location>
        <begin position="198"/>
        <end position="219"/>
    </location>
</feature>
<dbReference type="EMBL" id="CP012333">
    <property type="protein sequence ID" value="AKU95236.1"/>
    <property type="molecule type" value="Genomic_DNA"/>
</dbReference>
<dbReference type="Proteomes" id="UP000064967">
    <property type="component" value="Chromosome"/>
</dbReference>
<dbReference type="Pfam" id="PF04338">
    <property type="entry name" value="DUF481"/>
    <property type="match status" value="1"/>
</dbReference>
<dbReference type="InterPro" id="IPR007433">
    <property type="entry name" value="DUF481"/>
</dbReference>
<dbReference type="PATRIC" id="fig|1391654.3.peg.1917"/>
<evidence type="ECO:0000313" key="3">
    <source>
        <dbReference type="EMBL" id="AKU95236.1"/>
    </source>
</evidence>
<feature type="signal peptide" evidence="2">
    <location>
        <begin position="1"/>
        <end position="24"/>
    </location>
</feature>
<accession>A0A0K1PPC7</accession>
<dbReference type="AlphaFoldDB" id="A0A0K1PPC7"/>
<reference evidence="3 4" key="1">
    <citation type="submission" date="2015-08" db="EMBL/GenBank/DDBJ databases">
        <authorList>
            <person name="Babu N.S."/>
            <person name="Beckwith C.J."/>
            <person name="Beseler K.G."/>
            <person name="Brison A."/>
            <person name="Carone J.V."/>
            <person name="Caskin T.P."/>
            <person name="Diamond M."/>
            <person name="Durham M.E."/>
            <person name="Foxe J.M."/>
            <person name="Go M."/>
            <person name="Henderson B.A."/>
            <person name="Jones I.B."/>
            <person name="McGettigan J.A."/>
            <person name="Micheletti S.J."/>
            <person name="Nasrallah M.E."/>
            <person name="Ortiz D."/>
            <person name="Piller C.R."/>
            <person name="Privatt S.R."/>
            <person name="Schneider S.L."/>
            <person name="Sharp S."/>
            <person name="Smith T.C."/>
            <person name="Stanton J.D."/>
            <person name="Ullery H.E."/>
            <person name="Wilson R.J."/>
            <person name="Serrano M.G."/>
            <person name="Buck G."/>
            <person name="Lee V."/>
            <person name="Wang Y."/>
            <person name="Carvalho R."/>
            <person name="Voegtly L."/>
            <person name="Shi R."/>
            <person name="Duckworth R."/>
            <person name="Johnson A."/>
            <person name="Loviza R."/>
            <person name="Walstead R."/>
            <person name="Shah Z."/>
            <person name="Kiflezghi M."/>
            <person name="Wade K."/>
            <person name="Ball S.L."/>
            <person name="Bradley K.W."/>
            <person name="Asai D.J."/>
            <person name="Bowman C.A."/>
            <person name="Russell D.A."/>
            <person name="Pope W.H."/>
            <person name="Jacobs-Sera D."/>
            <person name="Hendrix R.W."/>
            <person name="Hatfull G.F."/>
        </authorList>
    </citation>
    <scope>NUCLEOTIDE SEQUENCE [LARGE SCALE GENOMIC DNA]</scope>
    <source>
        <strain evidence="3 4">DSM 27648</strain>
    </source>
</reference>
<protein>
    <submittedName>
        <fullName evidence="3">Peptide chain release factor RF-3</fullName>
    </submittedName>
</protein>
<proteinExistence type="predicted"/>
<dbReference type="KEGG" id="llu:AKJ09_01900"/>
<sequence length="308" mass="33581">MSFRLVASFCSGLLALGVPSFALAQSVAPPTEPAETIKPQTATKGATDIATGGYVVSAKPKEDDPTHASDFTLSGGGLFSAGNSRTFAVTSGAKLRFRREEHQLSVAGAVNFARGGSHGEPMETTVENYQGLARYDFFFSDDVSLFAQTTARRDRFQELDLRLNVDPGVAYYFINSKTHRLQGEIGYDFQYDIRASSALQQPPPEGSPPGTPPPPPISKTQALHNSRLFLGYENKLRKEVALVSSVEYLQNFADLDKYRIIFDIGLKSNVSDSLAVATTYTLRYENQPLPGVEQSDSIASVNLVYTLF</sequence>
<feature type="chain" id="PRO_5005465787" evidence="2">
    <location>
        <begin position="25"/>
        <end position="308"/>
    </location>
</feature>
<organism evidence="3 4">
    <name type="scientific">Labilithrix luteola</name>
    <dbReference type="NCBI Taxonomy" id="1391654"/>
    <lineage>
        <taxon>Bacteria</taxon>
        <taxon>Pseudomonadati</taxon>
        <taxon>Myxococcota</taxon>
        <taxon>Polyangia</taxon>
        <taxon>Polyangiales</taxon>
        <taxon>Labilitrichaceae</taxon>
        <taxon>Labilithrix</taxon>
    </lineage>
</organism>
<dbReference type="RefSeq" id="WP_169927390.1">
    <property type="nucleotide sequence ID" value="NZ_CP012333.1"/>
</dbReference>
<evidence type="ECO:0000256" key="2">
    <source>
        <dbReference type="SAM" id="SignalP"/>
    </source>
</evidence>
<evidence type="ECO:0000256" key="1">
    <source>
        <dbReference type="SAM" id="MobiDB-lite"/>
    </source>
</evidence>
<keyword evidence="4" id="KW-1185">Reference proteome</keyword>
<feature type="compositionally biased region" description="Pro residues" evidence="1">
    <location>
        <begin position="201"/>
        <end position="217"/>
    </location>
</feature>
<name>A0A0K1PPC7_9BACT</name>
<dbReference type="STRING" id="1391654.AKJ09_01900"/>
<gene>
    <name evidence="3" type="ORF">AKJ09_01900</name>
</gene>
<evidence type="ECO:0000313" key="4">
    <source>
        <dbReference type="Proteomes" id="UP000064967"/>
    </source>
</evidence>